<evidence type="ECO:0000256" key="1">
    <source>
        <dbReference type="SAM" id="SignalP"/>
    </source>
</evidence>
<dbReference type="EMBL" id="CP017476">
    <property type="protein sequence ID" value="AOW12981.1"/>
    <property type="molecule type" value="Genomic_DNA"/>
</dbReference>
<proteinExistence type="predicted"/>
<dbReference type="KEGG" id="hyl:LPB072_09100"/>
<sequence length="184" mass="20492">MMLPVVRSLLPLVLLTSIVLSGCASFETGAAQRVLSPVEVLDDGWFEHCITQHGDSTADQRPLLVVVLSPRMANSLLEWPRMQREASDSGFRVQAWLDSRTPDAEWLAVLASPPMQDWQVQRPYRPPAGCLTGWSAINHFPYVRVFLGKHLHAWPIWGVMPGEAWQAVLGDRLDTLKTAVSPSL</sequence>
<feature type="chain" id="PRO_5044549546" evidence="1">
    <location>
        <begin position="27"/>
        <end position="184"/>
    </location>
</feature>
<keyword evidence="4" id="KW-1185">Reference proteome</keyword>
<dbReference type="AlphaFoldDB" id="A0A167H262"/>
<evidence type="ECO:0000313" key="4">
    <source>
        <dbReference type="Proteomes" id="UP000185657"/>
    </source>
</evidence>
<dbReference type="Proteomes" id="UP000185657">
    <property type="component" value="Unassembled WGS sequence"/>
</dbReference>
<dbReference type="PROSITE" id="PS51257">
    <property type="entry name" value="PROKAR_LIPOPROTEIN"/>
    <property type="match status" value="1"/>
</dbReference>
<dbReference type="Proteomes" id="UP000185680">
    <property type="component" value="Chromosome"/>
</dbReference>
<evidence type="ECO:0000313" key="2">
    <source>
        <dbReference type="EMBL" id="AOW12981.1"/>
    </source>
</evidence>
<reference evidence="3 4" key="1">
    <citation type="submission" date="2016-02" db="EMBL/GenBank/DDBJ databases">
        <title>Draft genome sequence of Hydrogenophaga sp. LPB0072.</title>
        <authorList>
            <person name="Shin S.-K."/>
            <person name="Yi H."/>
        </authorList>
    </citation>
    <scope>NUCLEOTIDE SEQUENCE [LARGE SCALE GENOMIC DNA]</scope>
    <source>
        <strain evidence="3 4">LPB0072</strain>
    </source>
</reference>
<dbReference type="STRING" id="1763535.LPB072_09100"/>
<keyword evidence="1" id="KW-0732">Signal</keyword>
<name>A0A167H262_9BURK</name>
<gene>
    <name evidence="2" type="ORF">LPB072_09100</name>
    <name evidence="3" type="ORF">LPB72_18595</name>
</gene>
<evidence type="ECO:0000313" key="5">
    <source>
        <dbReference type="Proteomes" id="UP000185680"/>
    </source>
</evidence>
<protein>
    <submittedName>
        <fullName evidence="2">Uncharacterized protein</fullName>
    </submittedName>
</protein>
<accession>A0A167H262</accession>
<feature type="signal peptide" evidence="1">
    <location>
        <begin position="1"/>
        <end position="26"/>
    </location>
</feature>
<evidence type="ECO:0000313" key="3">
    <source>
        <dbReference type="EMBL" id="OAD40163.1"/>
    </source>
</evidence>
<reference evidence="2 5" key="2">
    <citation type="submission" date="2016-10" db="EMBL/GenBank/DDBJ databases">
        <title>Hydorgenophaga sp. LPB0072 isolated from gastropod.</title>
        <authorList>
            <person name="Kim E."/>
            <person name="Yi H."/>
        </authorList>
    </citation>
    <scope>NUCLEOTIDE SEQUENCE [LARGE SCALE GENOMIC DNA]</scope>
    <source>
        <strain evidence="2 5">LPB0072</strain>
    </source>
</reference>
<organism evidence="2 5">
    <name type="scientific">Hydrogenophaga crassostreae</name>
    <dbReference type="NCBI Taxonomy" id="1763535"/>
    <lineage>
        <taxon>Bacteria</taxon>
        <taxon>Pseudomonadati</taxon>
        <taxon>Pseudomonadota</taxon>
        <taxon>Betaproteobacteria</taxon>
        <taxon>Burkholderiales</taxon>
        <taxon>Comamonadaceae</taxon>
        <taxon>Hydrogenophaga</taxon>
    </lineage>
</organism>
<dbReference type="EMBL" id="LVWD01000034">
    <property type="protein sequence ID" value="OAD40163.1"/>
    <property type="molecule type" value="Genomic_DNA"/>
</dbReference>